<dbReference type="Gene3D" id="3.90.78.10">
    <property type="entry name" value="UDP-N-acetylenolpyruvoylglucosamine reductase, C-terminal domain"/>
    <property type="match status" value="1"/>
</dbReference>
<dbReference type="SUPFAM" id="SSF56194">
    <property type="entry name" value="Uridine diphospho-N-Acetylenolpyruvylglucosamine reductase, MurB, C-terminal domain"/>
    <property type="match status" value="1"/>
</dbReference>
<dbReference type="PANTHER" id="PTHR21071:SF4">
    <property type="entry name" value="UDP-N-ACETYLENOLPYRUVOYLGLUCOSAMINE REDUCTASE"/>
    <property type="match status" value="1"/>
</dbReference>
<evidence type="ECO:0000256" key="9">
    <source>
        <dbReference type="ARBA" id="ARBA00022630"/>
    </source>
</evidence>
<evidence type="ECO:0000256" key="6">
    <source>
        <dbReference type="ARBA" id="ARBA00015188"/>
    </source>
</evidence>
<keyword evidence="7 19" id="KW-0963">Cytoplasm</keyword>
<dbReference type="PANTHER" id="PTHR21071">
    <property type="entry name" value="UDP-N-ACETYLENOLPYRUVOYLGLUCOSAMINE REDUCTASE"/>
    <property type="match status" value="1"/>
</dbReference>
<dbReference type="InterPro" id="IPR036318">
    <property type="entry name" value="FAD-bd_PCMH-like_sf"/>
</dbReference>
<evidence type="ECO:0000256" key="14">
    <source>
        <dbReference type="ARBA" id="ARBA00023002"/>
    </source>
</evidence>
<dbReference type="GO" id="GO:0009252">
    <property type="term" value="P:peptidoglycan biosynthetic process"/>
    <property type="evidence" value="ECO:0007669"/>
    <property type="project" value="UniProtKB-UniRule"/>
</dbReference>
<evidence type="ECO:0000256" key="17">
    <source>
        <dbReference type="ARBA" id="ARBA00031026"/>
    </source>
</evidence>
<comment type="similarity">
    <text evidence="19">Belongs to the MurB family.</text>
</comment>
<dbReference type="Gene3D" id="3.30.465.10">
    <property type="match status" value="1"/>
</dbReference>
<evidence type="ECO:0000256" key="8">
    <source>
        <dbReference type="ARBA" id="ARBA00022618"/>
    </source>
</evidence>
<dbReference type="InterPro" id="IPR003170">
    <property type="entry name" value="MurB"/>
</dbReference>
<dbReference type="InterPro" id="IPR016167">
    <property type="entry name" value="FAD-bd_PCMH_sub1"/>
</dbReference>
<accession>A0A5D0MN97</accession>
<evidence type="ECO:0000256" key="16">
    <source>
        <dbReference type="ARBA" id="ARBA00023316"/>
    </source>
</evidence>
<dbReference type="RefSeq" id="WP_303700305.1">
    <property type="nucleotide sequence ID" value="NZ_VSIV01000058.1"/>
</dbReference>
<proteinExistence type="inferred from homology"/>
<feature type="active site" description="Proton donor" evidence="19">
    <location>
        <position position="210"/>
    </location>
</feature>
<comment type="catalytic activity">
    <reaction evidence="18 19">
        <text>UDP-N-acetyl-alpha-D-muramate + NADP(+) = UDP-N-acetyl-3-O-(1-carboxyvinyl)-alpha-D-glucosamine + NADPH + H(+)</text>
        <dbReference type="Rhea" id="RHEA:12248"/>
        <dbReference type="ChEBI" id="CHEBI:15378"/>
        <dbReference type="ChEBI" id="CHEBI:57783"/>
        <dbReference type="ChEBI" id="CHEBI:58349"/>
        <dbReference type="ChEBI" id="CHEBI:68483"/>
        <dbReference type="ChEBI" id="CHEBI:70757"/>
        <dbReference type="EC" id="1.3.1.98"/>
    </reaction>
</comment>
<evidence type="ECO:0000256" key="15">
    <source>
        <dbReference type="ARBA" id="ARBA00023306"/>
    </source>
</evidence>
<feature type="active site" evidence="19">
    <location>
        <position position="280"/>
    </location>
</feature>
<dbReference type="GO" id="GO:0071555">
    <property type="term" value="P:cell wall organization"/>
    <property type="evidence" value="ECO:0007669"/>
    <property type="project" value="UniProtKB-KW"/>
</dbReference>
<evidence type="ECO:0000256" key="12">
    <source>
        <dbReference type="ARBA" id="ARBA00022960"/>
    </source>
</evidence>
<reference evidence="21 22" key="1">
    <citation type="submission" date="2019-08" db="EMBL/GenBank/DDBJ databases">
        <title>Genomic characterization of a novel candidate phylum (ARYD3) from a high temperature, high salinity tertiary oil reservoir in north central Oklahoma, USA.</title>
        <authorList>
            <person name="Youssef N.H."/>
            <person name="Yadav A."/>
            <person name="Elshahed M.S."/>
        </authorList>
    </citation>
    <scope>NUCLEOTIDE SEQUENCE [LARGE SCALE GENOMIC DNA]</scope>
    <source>
        <strain evidence="21">ARYD1</strain>
    </source>
</reference>
<evidence type="ECO:0000256" key="18">
    <source>
        <dbReference type="ARBA" id="ARBA00048914"/>
    </source>
</evidence>
<evidence type="ECO:0000313" key="21">
    <source>
        <dbReference type="EMBL" id="TYB34476.1"/>
    </source>
</evidence>
<dbReference type="UniPathway" id="UPA00219"/>
<evidence type="ECO:0000256" key="10">
    <source>
        <dbReference type="ARBA" id="ARBA00022827"/>
    </source>
</evidence>
<gene>
    <name evidence="19 21" type="primary">murB</name>
    <name evidence="21" type="ORF">FXF49_02335</name>
</gene>
<evidence type="ECO:0000259" key="20">
    <source>
        <dbReference type="PROSITE" id="PS51387"/>
    </source>
</evidence>
<keyword evidence="11 19" id="KW-0521">NADP</keyword>
<dbReference type="InterPro" id="IPR006094">
    <property type="entry name" value="Oxid_FAD_bind_N"/>
</dbReference>
<dbReference type="GO" id="GO:0071949">
    <property type="term" value="F:FAD binding"/>
    <property type="evidence" value="ECO:0007669"/>
    <property type="project" value="InterPro"/>
</dbReference>
<dbReference type="Gene3D" id="3.30.43.10">
    <property type="entry name" value="Uridine Diphospho-n-acetylenolpyruvylglucosamine Reductase, domain 2"/>
    <property type="match status" value="1"/>
</dbReference>
<dbReference type="SUPFAM" id="SSF56176">
    <property type="entry name" value="FAD-binding/transporter-associated domain-like"/>
    <property type="match status" value="1"/>
</dbReference>
<dbReference type="GO" id="GO:0051301">
    <property type="term" value="P:cell division"/>
    <property type="evidence" value="ECO:0007669"/>
    <property type="project" value="UniProtKB-KW"/>
</dbReference>
<evidence type="ECO:0000256" key="11">
    <source>
        <dbReference type="ARBA" id="ARBA00022857"/>
    </source>
</evidence>
<keyword evidence="10 19" id="KW-0274">FAD</keyword>
<feature type="active site" evidence="19">
    <location>
        <position position="162"/>
    </location>
</feature>
<keyword evidence="14 19" id="KW-0560">Oxidoreductase</keyword>
<dbReference type="InterPro" id="IPR036635">
    <property type="entry name" value="MurB_C_sf"/>
</dbReference>
<keyword evidence="8 19" id="KW-0132">Cell division</keyword>
<dbReference type="GO" id="GO:0008762">
    <property type="term" value="F:UDP-N-acetylmuramate dehydrogenase activity"/>
    <property type="evidence" value="ECO:0007669"/>
    <property type="project" value="UniProtKB-UniRule"/>
</dbReference>
<evidence type="ECO:0000256" key="13">
    <source>
        <dbReference type="ARBA" id="ARBA00022984"/>
    </source>
</evidence>
<dbReference type="PROSITE" id="PS51387">
    <property type="entry name" value="FAD_PCMH"/>
    <property type="match status" value="1"/>
</dbReference>
<keyword evidence="15 19" id="KW-0131">Cell cycle</keyword>
<dbReference type="Pfam" id="PF01565">
    <property type="entry name" value="FAD_binding_4"/>
    <property type="match status" value="1"/>
</dbReference>
<evidence type="ECO:0000256" key="2">
    <source>
        <dbReference type="ARBA" id="ARBA00003921"/>
    </source>
</evidence>
<keyword evidence="13 19" id="KW-0573">Peptidoglycan synthesis</keyword>
<comment type="pathway">
    <text evidence="4 19">Cell wall biogenesis; peptidoglycan biosynthesis.</text>
</comment>
<evidence type="ECO:0000256" key="5">
    <source>
        <dbReference type="ARBA" id="ARBA00012518"/>
    </source>
</evidence>
<dbReference type="Pfam" id="PF02873">
    <property type="entry name" value="MurB_C"/>
    <property type="match status" value="1"/>
</dbReference>
<evidence type="ECO:0000256" key="7">
    <source>
        <dbReference type="ARBA" id="ARBA00022490"/>
    </source>
</evidence>
<evidence type="ECO:0000256" key="4">
    <source>
        <dbReference type="ARBA" id="ARBA00004752"/>
    </source>
</evidence>
<name>A0A5D0MN97_FLESI</name>
<feature type="domain" description="FAD-binding PCMH-type" evidence="20">
    <location>
        <begin position="17"/>
        <end position="181"/>
    </location>
</feature>
<dbReference type="AlphaFoldDB" id="A0A5D0MN97"/>
<evidence type="ECO:0000256" key="1">
    <source>
        <dbReference type="ARBA" id="ARBA00001974"/>
    </source>
</evidence>
<keyword evidence="9 19" id="KW-0285">Flavoprotein</keyword>
<comment type="subcellular location">
    <subcellularLocation>
        <location evidence="3 19">Cytoplasm</location>
    </subcellularLocation>
</comment>
<dbReference type="InterPro" id="IPR011601">
    <property type="entry name" value="MurB_C"/>
</dbReference>
<organism evidence="21 22">
    <name type="scientific">Flexistipes sinusarabici</name>
    <dbReference type="NCBI Taxonomy" id="2352"/>
    <lineage>
        <taxon>Bacteria</taxon>
        <taxon>Pseudomonadati</taxon>
        <taxon>Deferribacterota</taxon>
        <taxon>Deferribacteres</taxon>
        <taxon>Deferribacterales</taxon>
        <taxon>Flexistipitaceae</taxon>
        <taxon>Flexistipes</taxon>
    </lineage>
</organism>
<dbReference type="NCBIfam" id="NF010480">
    <property type="entry name" value="PRK13905.1"/>
    <property type="match status" value="1"/>
</dbReference>
<dbReference type="HAMAP" id="MF_00037">
    <property type="entry name" value="MurB"/>
    <property type="match status" value="1"/>
</dbReference>
<comment type="function">
    <text evidence="2 19">Cell wall formation.</text>
</comment>
<dbReference type="InterPro" id="IPR016166">
    <property type="entry name" value="FAD-bd_PCMH"/>
</dbReference>
<evidence type="ECO:0000313" key="22">
    <source>
        <dbReference type="Proteomes" id="UP000323337"/>
    </source>
</evidence>
<protein>
    <recommendedName>
        <fullName evidence="6 19">UDP-N-acetylenolpyruvoylglucosamine reductase</fullName>
        <ecNumber evidence="5 19">1.3.1.98</ecNumber>
    </recommendedName>
    <alternativeName>
        <fullName evidence="17 19">UDP-N-acetylmuramate dehydrogenase</fullName>
    </alternativeName>
</protein>
<keyword evidence="16 19" id="KW-0961">Cell wall biogenesis/degradation</keyword>
<sequence length="286" mass="31512">MKLISENVFLKDYYFYRAGGAARYLACPKTIQELSGILEWRQKKGISYIVIGAGSNVLFSDDLFEGLVIVLEGLNRWIIRSSNRVICGAGVPLHSLIEFTALSGLAGLENLYGIPGSTGGSCLMNAGAFGTEISDNLEKVEVLGSEGKVFKLSREEIEFGYRKSSLDGYIVLSAEFLLKYADPLSLRKKIDLTASKRDEKQPVESCSCGSVFKRPENNYAGTLIESCGLKGLRIGDAEVSEKHANFIINRGNATSSDIYRLIKYVKDTVYSQKGVLLEEEVKLINF</sequence>
<evidence type="ECO:0000256" key="19">
    <source>
        <dbReference type="HAMAP-Rule" id="MF_00037"/>
    </source>
</evidence>
<dbReference type="NCBIfam" id="TIGR00179">
    <property type="entry name" value="murB"/>
    <property type="match status" value="1"/>
</dbReference>
<dbReference type="GO" id="GO:0008360">
    <property type="term" value="P:regulation of cell shape"/>
    <property type="evidence" value="ECO:0007669"/>
    <property type="project" value="UniProtKB-KW"/>
</dbReference>
<keyword evidence="12 19" id="KW-0133">Cell shape</keyword>
<comment type="cofactor">
    <cofactor evidence="1 19">
        <name>FAD</name>
        <dbReference type="ChEBI" id="CHEBI:57692"/>
    </cofactor>
</comment>
<dbReference type="EC" id="1.3.1.98" evidence="5 19"/>
<dbReference type="GO" id="GO:0005829">
    <property type="term" value="C:cytosol"/>
    <property type="evidence" value="ECO:0007669"/>
    <property type="project" value="TreeGrafter"/>
</dbReference>
<dbReference type="EMBL" id="VSIV01000058">
    <property type="protein sequence ID" value="TYB34476.1"/>
    <property type="molecule type" value="Genomic_DNA"/>
</dbReference>
<dbReference type="InterPro" id="IPR016169">
    <property type="entry name" value="FAD-bd_PCMH_sub2"/>
</dbReference>
<evidence type="ECO:0000256" key="3">
    <source>
        <dbReference type="ARBA" id="ARBA00004496"/>
    </source>
</evidence>
<comment type="caution">
    <text evidence="21">The sequence shown here is derived from an EMBL/GenBank/DDBJ whole genome shotgun (WGS) entry which is preliminary data.</text>
</comment>
<dbReference type="Proteomes" id="UP000323337">
    <property type="component" value="Unassembled WGS sequence"/>
</dbReference>